<feature type="transmembrane region" description="Helical" evidence="12">
    <location>
        <begin position="48"/>
        <end position="71"/>
    </location>
</feature>
<evidence type="ECO:0000256" key="11">
    <source>
        <dbReference type="ARBA" id="ARBA00023211"/>
    </source>
</evidence>
<comment type="cofactor">
    <cofactor evidence="12">
        <name>Mn(2+)</name>
        <dbReference type="ChEBI" id="CHEBI:29035"/>
    </cofactor>
</comment>
<dbReference type="GO" id="GO:0016757">
    <property type="term" value="F:glycosyltransferase activity"/>
    <property type="evidence" value="ECO:0007669"/>
    <property type="project" value="UniProtKB-KW"/>
</dbReference>
<name>A0AA37RWV6_9GAMM</name>
<keyword evidence="4 12" id="KW-0328">Glycosyltransferase</keyword>
<feature type="binding site" evidence="13">
    <location>
        <position position="165"/>
    </location>
    <ligand>
        <name>Mg(2+)</name>
        <dbReference type="ChEBI" id="CHEBI:18420"/>
    </ligand>
</feature>
<evidence type="ECO:0000256" key="4">
    <source>
        <dbReference type="ARBA" id="ARBA00022676"/>
    </source>
</evidence>
<comment type="pathway">
    <text evidence="12">Bacterial outer membrane biogenesis; LPS O-antigen biosynthesis.</text>
</comment>
<gene>
    <name evidence="12 14" type="primary">wecA</name>
    <name evidence="14" type="ORF">GCM10007895_20600</name>
</gene>
<feature type="transmembrane region" description="Helical" evidence="12">
    <location>
        <begin position="108"/>
        <end position="127"/>
    </location>
</feature>
<organism evidence="14 15">
    <name type="scientific">Paraferrimonas sedimenticola</name>
    <dbReference type="NCBI Taxonomy" id="375674"/>
    <lineage>
        <taxon>Bacteria</taxon>
        <taxon>Pseudomonadati</taxon>
        <taxon>Pseudomonadota</taxon>
        <taxon>Gammaproteobacteria</taxon>
        <taxon>Alteromonadales</taxon>
        <taxon>Ferrimonadaceae</taxon>
        <taxon>Paraferrimonas</taxon>
    </lineage>
</organism>
<keyword evidence="15" id="KW-1185">Reference proteome</keyword>
<dbReference type="GO" id="GO:0036380">
    <property type="term" value="F:UDP-N-acetylglucosamine-undecaprenyl-phosphate N-acetylglucosaminephosphotransferase activity"/>
    <property type="evidence" value="ECO:0007669"/>
    <property type="project" value="UniProtKB-UniRule"/>
</dbReference>
<comment type="cofactor">
    <cofactor evidence="12 13">
        <name>Mg(2+)</name>
        <dbReference type="ChEBI" id="CHEBI:18420"/>
    </cofactor>
</comment>
<evidence type="ECO:0000256" key="12">
    <source>
        <dbReference type="HAMAP-Rule" id="MF_02030"/>
    </source>
</evidence>
<dbReference type="GO" id="GO:0009276">
    <property type="term" value="C:Gram-negative-bacterium-type cell wall"/>
    <property type="evidence" value="ECO:0007669"/>
    <property type="project" value="InterPro"/>
</dbReference>
<dbReference type="GO" id="GO:0009243">
    <property type="term" value="P:O antigen biosynthetic process"/>
    <property type="evidence" value="ECO:0007669"/>
    <property type="project" value="UniProtKB-UniRule"/>
</dbReference>
<keyword evidence="5 12" id="KW-0808">Transferase</keyword>
<comment type="subcellular location">
    <subcellularLocation>
        <location evidence="12">Cell inner membrane</location>
        <topology evidence="12">Multi-pass membrane protein</topology>
    </subcellularLocation>
    <subcellularLocation>
        <location evidence="1">Cell membrane</location>
        <topology evidence="1">Multi-pass membrane protein</topology>
    </subcellularLocation>
</comment>
<keyword evidence="9 12" id="KW-1133">Transmembrane helix</keyword>
<feature type="transmembrane region" description="Helical" evidence="12">
    <location>
        <begin position="306"/>
        <end position="326"/>
    </location>
</feature>
<evidence type="ECO:0000256" key="2">
    <source>
        <dbReference type="ARBA" id="ARBA00022475"/>
    </source>
</evidence>
<dbReference type="GO" id="GO:0005886">
    <property type="term" value="C:plasma membrane"/>
    <property type="evidence" value="ECO:0007669"/>
    <property type="project" value="UniProtKB-SubCell"/>
</dbReference>
<keyword evidence="10 12" id="KW-0472">Membrane</keyword>
<comment type="similarity">
    <text evidence="12">Belongs to the glycosyltransferase 4 family. WecA subfamily.</text>
</comment>
<protein>
    <recommendedName>
        <fullName evidence="12">Undecaprenyl-phosphate alpha-N-acetylglucosaminyl 1-phosphate transferase</fullName>
        <ecNumber evidence="12">2.7.8.33</ecNumber>
    </recommendedName>
    <alternativeName>
        <fullName evidence="12">UDP-GlcNAc:undecaprenyl-phosphate GlcNAc-1-phosphate transferase</fullName>
    </alternativeName>
    <alternativeName>
        <fullName evidence="12">Undecaprenyl-phosphate GlcNAc-1-phosphate transferase</fullName>
    </alternativeName>
</protein>
<dbReference type="CDD" id="cd06853">
    <property type="entry name" value="GT_WecA_like"/>
    <property type="match status" value="1"/>
</dbReference>
<evidence type="ECO:0000256" key="7">
    <source>
        <dbReference type="ARBA" id="ARBA00022842"/>
    </source>
</evidence>
<feature type="transmembrane region" description="Helical" evidence="12">
    <location>
        <begin position="332"/>
        <end position="355"/>
    </location>
</feature>
<dbReference type="AlphaFoldDB" id="A0AA37RWV6"/>
<evidence type="ECO:0000256" key="5">
    <source>
        <dbReference type="ARBA" id="ARBA00022679"/>
    </source>
</evidence>
<keyword evidence="11 12" id="KW-0464">Manganese</keyword>
<dbReference type="GO" id="GO:0030145">
    <property type="term" value="F:manganese ion binding"/>
    <property type="evidence" value="ECO:0007669"/>
    <property type="project" value="InterPro"/>
</dbReference>
<evidence type="ECO:0000256" key="9">
    <source>
        <dbReference type="ARBA" id="ARBA00022989"/>
    </source>
</evidence>
<dbReference type="GO" id="GO:0000287">
    <property type="term" value="F:magnesium ion binding"/>
    <property type="evidence" value="ECO:0007669"/>
    <property type="project" value="InterPro"/>
</dbReference>
<dbReference type="Pfam" id="PF00953">
    <property type="entry name" value="Glycos_transf_4"/>
    <property type="match status" value="1"/>
</dbReference>
<comment type="function">
    <text evidence="12">Catalyzes the transfer of the GlcNAc-1-phosphate moiety from UDP-GlcNAc onto the carrier lipid undecaprenyl phosphate (C55-P), yielding GlcNAc-pyrophosphoryl-undecaprenyl (GlcNAc-PP-C55).</text>
</comment>
<dbReference type="PANTHER" id="PTHR22926">
    <property type="entry name" value="PHOSPHO-N-ACETYLMURAMOYL-PENTAPEPTIDE-TRANSFERASE"/>
    <property type="match status" value="1"/>
</dbReference>
<dbReference type="Proteomes" id="UP001161422">
    <property type="component" value="Unassembled WGS sequence"/>
</dbReference>
<dbReference type="NCBIfam" id="TIGR02380">
    <property type="entry name" value="ECA_wecA"/>
    <property type="match status" value="1"/>
</dbReference>
<evidence type="ECO:0000256" key="6">
    <source>
        <dbReference type="ARBA" id="ARBA00022692"/>
    </source>
</evidence>
<dbReference type="PANTHER" id="PTHR22926:SF3">
    <property type="entry name" value="UNDECAPRENYL-PHOSPHATE ALPHA-N-ACETYLGLUCOSAMINYL 1-PHOSPHATE TRANSFERASE"/>
    <property type="match status" value="1"/>
</dbReference>
<proteinExistence type="inferred from homology"/>
<keyword evidence="13" id="KW-0479">Metal-binding</keyword>
<feature type="transmembrane region" description="Helical" evidence="12">
    <location>
        <begin position="77"/>
        <end position="96"/>
    </location>
</feature>
<evidence type="ECO:0000313" key="15">
    <source>
        <dbReference type="Proteomes" id="UP001161422"/>
    </source>
</evidence>
<dbReference type="GO" id="GO:0044038">
    <property type="term" value="P:cell wall macromolecule biosynthetic process"/>
    <property type="evidence" value="ECO:0007669"/>
    <property type="project" value="TreeGrafter"/>
</dbReference>
<dbReference type="EMBL" id="BSNC01000005">
    <property type="protein sequence ID" value="GLP96754.1"/>
    <property type="molecule type" value="Genomic_DNA"/>
</dbReference>
<reference evidence="14" key="1">
    <citation type="journal article" date="2014" name="Int. J. Syst. Evol. Microbiol.">
        <title>Complete genome sequence of Corynebacterium casei LMG S-19264T (=DSM 44701T), isolated from a smear-ripened cheese.</title>
        <authorList>
            <consortium name="US DOE Joint Genome Institute (JGI-PGF)"/>
            <person name="Walter F."/>
            <person name="Albersmeier A."/>
            <person name="Kalinowski J."/>
            <person name="Ruckert C."/>
        </authorList>
    </citation>
    <scope>NUCLEOTIDE SEQUENCE</scope>
    <source>
        <strain evidence="14">NBRC 101628</strain>
    </source>
</reference>
<dbReference type="HAMAP" id="MF_02030">
    <property type="entry name" value="WecA_Gammaproteo"/>
    <property type="match status" value="1"/>
</dbReference>
<evidence type="ECO:0000256" key="8">
    <source>
        <dbReference type="ARBA" id="ARBA00022985"/>
    </source>
</evidence>
<feature type="transmembrane region" description="Helical" evidence="12">
    <location>
        <begin position="147"/>
        <end position="165"/>
    </location>
</feature>
<reference evidence="14" key="2">
    <citation type="submission" date="2023-01" db="EMBL/GenBank/DDBJ databases">
        <title>Draft genome sequence of Paraferrimonas sedimenticola strain NBRC 101628.</title>
        <authorList>
            <person name="Sun Q."/>
            <person name="Mori K."/>
        </authorList>
    </citation>
    <scope>NUCLEOTIDE SEQUENCE</scope>
    <source>
        <strain evidence="14">NBRC 101628</strain>
    </source>
</reference>
<comment type="catalytic activity">
    <reaction evidence="12">
        <text>di-trans,octa-cis-undecaprenyl phosphate + UDP-N-acetyl-alpha-D-glucosamine = N-acetyl-alpha-D-glucosaminyl-di-trans,octa-cis-undecaprenyl diphosphate + UMP</text>
        <dbReference type="Rhea" id="RHEA:28090"/>
        <dbReference type="ChEBI" id="CHEBI:57705"/>
        <dbReference type="ChEBI" id="CHEBI:57865"/>
        <dbReference type="ChEBI" id="CHEBI:60392"/>
        <dbReference type="ChEBI" id="CHEBI:62959"/>
        <dbReference type="EC" id="2.7.8.33"/>
    </reaction>
</comment>
<dbReference type="EC" id="2.7.8.33" evidence="12"/>
<feature type="transmembrane region" description="Helical" evidence="12">
    <location>
        <begin position="6"/>
        <end position="27"/>
    </location>
</feature>
<keyword evidence="7 12" id="KW-0460">Magnesium</keyword>
<feature type="transmembrane region" description="Helical" evidence="12">
    <location>
        <begin position="195"/>
        <end position="213"/>
    </location>
</feature>
<dbReference type="InterPro" id="IPR000715">
    <property type="entry name" value="Glycosyl_transferase_4"/>
</dbReference>
<dbReference type="GO" id="GO:0071555">
    <property type="term" value="P:cell wall organization"/>
    <property type="evidence" value="ECO:0007669"/>
    <property type="project" value="TreeGrafter"/>
</dbReference>
<evidence type="ECO:0000313" key="14">
    <source>
        <dbReference type="EMBL" id="GLP96754.1"/>
    </source>
</evidence>
<feature type="binding site" evidence="13">
    <location>
        <position position="228"/>
    </location>
    <ligand>
        <name>Mg(2+)</name>
        <dbReference type="ChEBI" id="CHEBI:18420"/>
    </ligand>
</feature>
<accession>A0AA37RWV6</accession>
<comment type="caution">
    <text evidence="14">The sequence shown here is derived from an EMBL/GenBank/DDBJ whole genome shotgun (WGS) entry which is preliminary data.</text>
</comment>
<dbReference type="InterPro" id="IPR012750">
    <property type="entry name" value="ECA_WecA-rel"/>
</dbReference>
<keyword evidence="8 12" id="KW-0448">Lipopolysaccharide biosynthesis</keyword>
<sequence length="388" mass="41574">MGTMDTALIAAILLCSFLGSFLTLTALRKLALSIGLVDKPDHRKHHAGAVPLVGGLAVFTGVLVGGLALTYIAEFPWYNAALFYGSSGLLVLIGAIDDKLDLSVRARLGAQALAAVVMMFGSGAVIIELGALLDFGAFSFGSVSMGGFGYLFTLLAVVFAINAYNMVDGIDGLIGGMAVSAFLGLGFMFALGGHFLFWFCLLFVAVLLPYLMFNLELLGNHRRVFMGDAGSMFIGFSLIWLLARGTQGGSAAFSPVLALFFVAMPVMDMVGIMLRRVRKGQSPLRPDRDHLHHIFMRAGFDSRQTLALMTLGSFVITGIGVTMEVSGVPQGVMLLVFLGIFAFYNFSLSHIWRILVVFRKLGLVKPLAKTHEFEAPATGVKPNLDKAA</sequence>
<feature type="transmembrane region" description="Helical" evidence="12">
    <location>
        <begin position="172"/>
        <end position="189"/>
    </location>
</feature>
<feature type="transmembrane region" description="Helical" evidence="12">
    <location>
        <begin position="255"/>
        <end position="274"/>
    </location>
</feature>
<keyword evidence="3 12" id="KW-0997">Cell inner membrane</keyword>
<evidence type="ECO:0000256" key="3">
    <source>
        <dbReference type="ARBA" id="ARBA00022519"/>
    </source>
</evidence>
<feature type="transmembrane region" description="Helical" evidence="12">
    <location>
        <begin position="225"/>
        <end position="243"/>
    </location>
</feature>
<evidence type="ECO:0000256" key="1">
    <source>
        <dbReference type="ARBA" id="ARBA00004651"/>
    </source>
</evidence>
<keyword evidence="6 12" id="KW-0812">Transmembrane</keyword>
<keyword evidence="2 12" id="KW-1003">Cell membrane</keyword>
<evidence type="ECO:0000256" key="13">
    <source>
        <dbReference type="PIRSR" id="PIRSR600715-1"/>
    </source>
</evidence>
<evidence type="ECO:0000256" key="10">
    <source>
        <dbReference type="ARBA" id="ARBA00023136"/>
    </source>
</evidence>